<gene>
    <name evidence="2" type="ORF">ALC60_00533</name>
</gene>
<evidence type="ECO:0000313" key="3">
    <source>
        <dbReference type="Proteomes" id="UP000075809"/>
    </source>
</evidence>
<feature type="region of interest" description="Disordered" evidence="1">
    <location>
        <begin position="68"/>
        <end position="98"/>
    </location>
</feature>
<sequence>MTFRLKTKSRLPGDRALTKLHGELFRLFYSPLAGTNSFIGSSRDEGEREGENGGRLLKREIRAASSRNKVTMQIQARASRGVKSRRVGGGSNFHETFPRMNEGRRVERLRVLGEPTYRRHFYFRRFSPAIFHCLPL</sequence>
<protein>
    <submittedName>
        <fullName evidence="2">Uncharacterized protein</fullName>
    </submittedName>
</protein>
<dbReference type="EMBL" id="KQ982080">
    <property type="protein sequence ID" value="KYQ60127.1"/>
    <property type="molecule type" value="Genomic_DNA"/>
</dbReference>
<proteinExistence type="predicted"/>
<organism evidence="2 3">
    <name type="scientific">Mycetomoellerius zeteki</name>
    <dbReference type="NCBI Taxonomy" id="64791"/>
    <lineage>
        <taxon>Eukaryota</taxon>
        <taxon>Metazoa</taxon>
        <taxon>Ecdysozoa</taxon>
        <taxon>Arthropoda</taxon>
        <taxon>Hexapoda</taxon>
        <taxon>Insecta</taxon>
        <taxon>Pterygota</taxon>
        <taxon>Neoptera</taxon>
        <taxon>Endopterygota</taxon>
        <taxon>Hymenoptera</taxon>
        <taxon>Apocrita</taxon>
        <taxon>Aculeata</taxon>
        <taxon>Formicoidea</taxon>
        <taxon>Formicidae</taxon>
        <taxon>Myrmicinae</taxon>
        <taxon>Mycetomoellerius</taxon>
    </lineage>
</organism>
<evidence type="ECO:0000313" key="2">
    <source>
        <dbReference type="EMBL" id="KYQ60127.1"/>
    </source>
</evidence>
<evidence type="ECO:0000256" key="1">
    <source>
        <dbReference type="SAM" id="MobiDB-lite"/>
    </source>
</evidence>
<dbReference type="Proteomes" id="UP000075809">
    <property type="component" value="Unassembled WGS sequence"/>
</dbReference>
<accession>A0A151XIF7</accession>
<name>A0A151XIF7_9HYME</name>
<reference evidence="2 3" key="1">
    <citation type="submission" date="2015-09" db="EMBL/GenBank/DDBJ databases">
        <title>Trachymyrmex zeteki WGS genome.</title>
        <authorList>
            <person name="Nygaard S."/>
            <person name="Hu H."/>
            <person name="Boomsma J."/>
            <person name="Zhang G."/>
        </authorList>
    </citation>
    <scope>NUCLEOTIDE SEQUENCE [LARGE SCALE GENOMIC DNA]</scope>
    <source>
        <strain evidence="2">Tzet28-1</strain>
        <tissue evidence="2">Whole body</tissue>
    </source>
</reference>
<dbReference type="AlphaFoldDB" id="A0A151XIF7"/>
<keyword evidence="3" id="KW-1185">Reference proteome</keyword>